<reference evidence="1 2" key="1">
    <citation type="submission" date="2019-03" db="EMBL/GenBank/DDBJ databases">
        <title>Draft genome sequence of Xylaria hypoxylon DSM 108379, a ubiquitous saprotrophic-parasitic fungi on hardwood.</title>
        <authorList>
            <person name="Buettner E."/>
            <person name="Leonhardt S."/>
            <person name="Gebauer A.M."/>
            <person name="Liers C."/>
            <person name="Hofrichter M."/>
            <person name="Kellner H."/>
        </authorList>
    </citation>
    <scope>NUCLEOTIDE SEQUENCE [LARGE SCALE GENOMIC DNA]</scope>
    <source>
        <strain evidence="1 2">DSM 108379</strain>
    </source>
</reference>
<dbReference type="EMBL" id="SKBN01000156">
    <property type="protein sequence ID" value="TGJ81719.1"/>
    <property type="molecule type" value="Genomic_DNA"/>
</dbReference>
<evidence type="ECO:0000313" key="2">
    <source>
        <dbReference type="Proteomes" id="UP000297716"/>
    </source>
</evidence>
<organism evidence="1 2">
    <name type="scientific">Xylaria hypoxylon</name>
    <dbReference type="NCBI Taxonomy" id="37992"/>
    <lineage>
        <taxon>Eukaryota</taxon>
        <taxon>Fungi</taxon>
        <taxon>Dikarya</taxon>
        <taxon>Ascomycota</taxon>
        <taxon>Pezizomycotina</taxon>
        <taxon>Sordariomycetes</taxon>
        <taxon>Xylariomycetidae</taxon>
        <taxon>Xylariales</taxon>
        <taxon>Xylariaceae</taxon>
        <taxon>Xylaria</taxon>
    </lineage>
</organism>
<dbReference type="OrthoDB" id="4740316at2759"/>
<keyword evidence="2" id="KW-1185">Reference proteome</keyword>
<evidence type="ECO:0000313" key="1">
    <source>
        <dbReference type="EMBL" id="TGJ81719.1"/>
    </source>
</evidence>
<sequence>MELVAKFWLARLKEGHSIVEAAFSSAWNKGLAAAALHATERGEHHAVFQCSDEPDLLVIMVYHSDGGPDADESRKELNSHFSEFLTHAELFHFNIEVIQLALDSENIAILLSDSQPADVNSGDWSVSLSPAGLDKNHASESSKETWAQIVALEDTDRLSEAGSIKRFSKVLESHIASQSAE</sequence>
<accession>A0A4Z0YC10</accession>
<comment type="caution">
    <text evidence="1">The sequence shown here is derived from an EMBL/GenBank/DDBJ whole genome shotgun (WGS) entry which is preliminary data.</text>
</comment>
<gene>
    <name evidence="1" type="ORF">E0Z10_g7054</name>
</gene>
<dbReference type="AlphaFoldDB" id="A0A4Z0YC10"/>
<protein>
    <submittedName>
        <fullName evidence="1">Uncharacterized protein</fullName>
    </submittedName>
</protein>
<name>A0A4Z0YC10_9PEZI</name>
<dbReference type="Proteomes" id="UP000297716">
    <property type="component" value="Unassembled WGS sequence"/>
</dbReference>
<proteinExistence type="predicted"/>